<feature type="compositionally biased region" description="Low complexity" evidence="7">
    <location>
        <begin position="524"/>
        <end position="539"/>
    </location>
</feature>
<dbReference type="Pfam" id="PF00782">
    <property type="entry name" value="DSPc"/>
    <property type="match status" value="1"/>
</dbReference>
<evidence type="ECO:0000313" key="11">
    <source>
        <dbReference type="Proteomes" id="UP001190700"/>
    </source>
</evidence>
<name>A0AAE0BNF1_9CHLO</name>
<dbReference type="Gene3D" id="3.90.190.10">
    <property type="entry name" value="Protein tyrosine phosphatase superfamily"/>
    <property type="match status" value="2"/>
</dbReference>
<keyword evidence="11" id="KW-1185">Reference proteome</keyword>
<dbReference type="PANTHER" id="PTHR23339">
    <property type="entry name" value="TYROSINE SPECIFIC PROTEIN PHOSPHATASE AND DUAL SPECIFICITY PROTEIN PHOSPHATASE"/>
    <property type="match status" value="1"/>
</dbReference>
<dbReference type="SMART" id="SM00195">
    <property type="entry name" value="DSPc"/>
    <property type="match status" value="1"/>
</dbReference>
<feature type="domain" description="Tyrosine-protein phosphatase" evidence="8">
    <location>
        <begin position="186"/>
        <end position="345"/>
    </location>
</feature>
<dbReference type="InterPro" id="IPR029260">
    <property type="entry name" value="DSPn"/>
</dbReference>
<dbReference type="SUPFAM" id="SSF52799">
    <property type="entry name" value="(Phosphotyrosine protein) phosphatases II"/>
    <property type="match status" value="2"/>
</dbReference>
<dbReference type="PROSITE" id="PS50054">
    <property type="entry name" value="TYR_PHOSPHATASE_DUAL"/>
    <property type="match status" value="1"/>
</dbReference>
<dbReference type="PROSITE" id="PS00383">
    <property type="entry name" value="TYR_PHOSPHATASE_1"/>
    <property type="match status" value="1"/>
</dbReference>
<dbReference type="PROSITE" id="PS50056">
    <property type="entry name" value="TYR_PHOSPHATASE_2"/>
    <property type="match status" value="1"/>
</dbReference>
<proteinExistence type="inferred from homology"/>
<evidence type="ECO:0000313" key="10">
    <source>
        <dbReference type="EMBL" id="KAK3239846.1"/>
    </source>
</evidence>
<comment type="caution">
    <text evidence="10">The sequence shown here is derived from an EMBL/GenBank/DDBJ whole genome shotgun (WGS) entry which is preliminary data.</text>
</comment>
<feature type="compositionally biased region" description="Low complexity" evidence="7">
    <location>
        <begin position="466"/>
        <end position="479"/>
    </location>
</feature>
<evidence type="ECO:0000256" key="4">
    <source>
        <dbReference type="ARBA" id="ARBA00022801"/>
    </source>
</evidence>
<dbReference type="Proteomes" id="UP001190700">
    <property type="component" value="Unassembled WGS sequence"/>
</dbReference>
<feature type="domain" description="Tyrosine specific protein phosphatases" evidence="9">
    <location>
        <begin position="269"/>
        <end position="331"/>
    </location>
</feature>
<dbReference type="GO" id="GO:0051301">
    <property type="term" value="P:cell division"/>
    <property type="evidence" value="ECO:0007669"/>
    <property type="project" value="UniProtKB-KW"/>
</dbReference>
<dbReference type="InterPro" id="IPR000387">
    <property type="entry name" value="Tyr_Pase_dom"/>
</dbReference>
<comment type="similarity">
    <text evidence="1">Belongs to the protein-tyrosine phosphatase family. Non-receptor class CDC14 subfamily.</text>
</comment>
<dbReference type="InterPro" id="IPR016130">
    <property type="entry name" value="Tyr_Pase_AS"/>
</dbReference>
<dbReference type="EMBL" id="LGRX02033803">
    <property type="protein sequence ID" value="KAK3239846.1"/>
    <property type="molecule type" value="Genomic_DNA"/>
</dbReference>
<evidence type="ECO:0000256" key="7">
    <source>
        <dbReference type="SAM" id="MobiDB-lite"/>
    </source>
</evidence>
<dbReference type="EC" id="3.1.3.48" evidence="2"/>
<keyword evidence="4" id="KW-0378">Hydrolase</keyword>
<dbReference type="InterPro" id="IPR044506">
    <property type="entry name" value="CDC14_C"/>
</dbReference>
<feature type="compositionally biased region" description="Polar residues" evidence="7">
    <location>
        <begin position="411"/>
        <end position="421"/>
    </location>
</feature>
<dbReference type="FunFam" id="3.90.190.10:FF:000006">
    <property type="entry name" value="Dual specificity protein phosphatase CDC14B"/>
    <property type="match status" value="1"/>
</dbReference>
<dbReference type="CDD" id="cd14499">
    <property type="entry name" value="CDC14_C"/>
    <property type="match status" value="1"/>
</dbReference>
<feature type="compositionally biased region" description="Polar residues" evidence="7">
    <location>
        <begin position="556"/>
        <end position="572"/>
    </location>
</feature>
<accession>A0AAE0BNF1</accession>
<gene>
    <name evidence="10" type="ORF">CYMTET_50254</name>
</gene>
<dbReference type="InterPro" id="IPR050561">
    <property type="entry name" value="PTP"/>
</dbReference>
<dbReference type="GO" id="GO:0004725">
    <property type="term" value="F:protein tyrosine phosphatase activity"/>
    <property type="evidence" value="ECO:0007669"/>
    <property type="project" value="UniProtKB-EC"/>
</dbReference>
<feature type="region of interest" description="Disordered" evidence="7">
    <location>
        <begin position="506"/>
        <end position="615"/>
    </location>
</feature>
<evidence type="ECO:0000256" key="5">
    <source>
        <dbReference type="ARBA" id="ARBA00022912"/>
    </source>
</evidence>
<keyword evidence="5" id="KW-0904">Protein phosphatase</keyword>
<keyword evidence="3" id="KW-0132">Cell division</keyword>
<dbReference type="InterPro" id="IPR000340">
    <property type="entry name" value="Dual-sp_phosphatase_cat-dom"/>
</dbReference>
<sequence>MGELAGAVEIVKDKLYLAAVRSVDNLQALSASSSALCFSIDNELLYEPFFADFGPLNMGLTYRFCAKLDNLLLQYDQASPDRRQAIYFCCAADPYRKANAATLMGIYCTLYFGWPADEAYKPLTALKPFAPFRDASCGASTFHLTVLDCIRAMEKAKSVGFVDFHLRDKSTFNLEEYEYYEQVENGDSNWIVPNKFIAFSGPSAKRTEFYGYRTLVPEDYWEVFSRWGVSAVIRLNKKVYEKRRFSDGGFRHHDMYFPDGSCPTEAILKRFLEVTEQEPGVCCVHCKAGLGRTGVLISCYMMKHYKFTANEAIGYIRICRPGSVIGPQQHYLKEMEQKCWRMGDQYRAQMQSGGMAGADGTGIDYDNDDGSGDRRTSPMKPLRSGTRPSSLSSGGMVNNLSSRLGAGLNISSPTQVSQSSGIRGAMTTSSYTSTSASRAQVRGTKPLGSTVVSSLSDLRRAPAQPTSSTRRIMSTTMHTDTVDNAHNRQIIGSGLDANSIQGAQQAAYSRSLSSGRAATQPGQGTSSSSHGLISGIGNSPLQMAPGSAPPPGHSPVRQSGSPIVQRIVTASGQPRKVLGGPTSPSAMGFSSPYSQRTPSASSPYGRPSFPLRRST</sequence>
<dbReference type="Pfam" id="PF14671">
    <property type="entry name" value="DSPn"/>
    <property type="match status" value="1"/>
</dbReference>
<protein>
    <recommendedName>
        <fullName evidence="2">protein-tyrosine-phosphatase</fullName>
        <ecNumber evidence="2">3.1.3.48</ecNumber>
    </recommendedName>
</protein>
<feature type="region of interest" description="Disordered" evidence="7">
    <location>
        <begin position="411"/>
        <end position="484"/>
    </location>
</feature>
<organism evidence="10 11">
    <name type="scientific">Cymbomonas tetramitiformis</name>
    <dbReference type="NCBI Taxonomy" id="36881"/>
    <lineage>
        <taxon>Eukaryota</taxon>
        <taxon>Viridiplantae</taxon>
        <taxon>Chlorophyta</taxon>
        <taxon>Pyramimonadophyceae</taxon>
        <taxon>Pyramimonadales</taxon>
        <taxon>Pyramimonadaceae</taxon>
        <taxon>Cymbomonas</taxon>
    </lineage>
</organism>
<feature type="compositionally biased region" description="Polar residues" evidence="7">
    <location>
        <begin position="386"/>
        <end position="395"/>
    </location>
</feature>
<reference evidence="10 11" key="1">
    <citation type="journal article" date="2015" name="Genome Biol. Evol.">
        <title>Comparative Genomics of a Bacterivorous Green Alga Reveals Evolutionary Causalities and Consequences of Phago-Mixotrophic Mode of Nutrition.</title>
        <authorList>
            <person name="Burns J.A."/>
            <person name="Paasch A."/>
            <person name="Narechania A."/>
            <person name="Kim E."/>
        </authorList>
    </citation>
    <scope>NUCLEOTIDE SEQUENCE [LARGE SCALE GENOMIC DNA]</scope>
    <source>
        <strain evidence="10 11">PLY_AMNH</strain>
    </source>
</reference>
<feature type="compositionally biased region" description="Polar residues" evidence="7">
    <location>
        <begin position="591"/>
        <end position="602"/>
    </location>
</feature>
<feature type="compositionally biased region" description="Polar residues" evidence="7">
    <location>
        <begin position="506"/>
        <end position="523"/>
    </location>
</feature>
<feature type="region of interest" description="Disordered" evidence="7">
    <location>
        <begin position="352"/>
        <end position="395"/>
    </location>
</feature>
<evidence type="ECO:0000256" key="1">
    <source>
        <dbReference type="ARBA" id="ARBA00007315"/>
    </source>
</evidence>
<evidence type="ECO:0000259" key="9">
    <source>
        <dbReference type="PROSITE" id="PS50056"/>
    </source>
</evidence>
<feature type="compositionally biased region" description="Low complexity" evidence="7">
    <location>
        <begin position="427"/>
        <end position="437"/>
    </location>
</feature>
<evidence type="ECO:0000256" key="2">
    <source>
        <dbReference type="ARBA" id="ARBA00013064"/>
    </source>
</evidence>
<dbReference type="InterPro" id="IPR029021">
    <property type="entry name" value="Prot-tyrosine_phosphatase-like"/>
</dbReference>
<dbReference type="AlphaFoldDB" id="A0AAE0BNF1"/>
<keyword evidence="6" id="KW-0131">Cell cycle</keyword>
<dbReference type="CDD" id="cd17657">
    <property type="entry name" value="CDC14_N"/>
    <property type="match status" value="1"/>
</dbReference>
<evidence type="ECO:0000256" key="3">
    <source>
        <dbReference type="ARBA" id="ARBA00022618"/>
    </source>
</evidence>
<dbReference type="InterPro" id="IPR020422">
    <property type="entry name" value="TYR_PHOSPHATASE_DUAL_dom"/>
</dbReference>
<evidence type="ECO:0000259" key="8">
    <source>
        <dbReference type="PROSITE" id="PS50054"/>
    </source>
</evidence>
<evidence type="ECO:0000256" key="6">
    <source>
        <dbReference type="ARBA" id="ARBA00023306"/>
    </source>
</evidence>